<dbReference type="InterPro" id="IPR017941">
    <property type="entry name" value="Rieske_2Fe-2S"/>
</dbReference>
<keyword evidence="2" id="KW-0479">Metal-binding</keyword>
<dbReference type="GO" id="GO:0051537">
    <property type="term" value="F:2 iron, 2 sulfur cluster binding"/>
    <property type="evidence" value="ECO:0007669"/>
    <property type="project" value="UniProtKB-KW"/>
</dbReference>
<feature type="compositionally biased region" description="Low complexity" evidence="5">
    <location>
        <begin position="1"/>
        <end position="12"/>
    </location>
</feature>
<evidence type="ECO:0000256" key="1">
    <source>
        <dbReference type="ARBA" id="ARBA00022714"/>
    </source>
</evidence>
<evidence type="ECO:0000256" key="4">
    <source>
        <dbReference type="ARBA" id="ARBA00023014"/>
    </source>
</evidence>
<proteinExistence type="predicted"/>
<dbReference type="SUPFAM" id="SSF50022">
    <property type="entry name" value="ISP domain"/>
    <property type="match status" value="1"/>
</dbReference>
<accession>A0A6J7FIK5</accession>
<dbReference type="Gene3D" id="2.102.10.10">
    <property type="entry name" value="Rieske [2Fe-2S] iron-sulphur domain"/>
    <property type="match status" value="1"/>
</dbReference>
<dbReference type="GO" id="GO:0046872">
    <property type="term" value="F:metal ion binding"/>
    <property type="evidence" value="ECO:0007669"/>
    <property type="project" value="UniProtKB-KW"/>
</dbReference>
<protein>
    <submittedName>
        <fullName evidence="7">Unannotated protein</fullName>
    </submittedName>
</protein>
<name>A0A6J7FIK5_9ZZZZ</name>
<sequence length="148" mass="15809">MRTSTSTTAAGAGPAGAAGGTGGRARRAPTRVVVDRLEAVPPGTTRIVEVGGRSIGVINDGGRLHALRNVCPHHGAPLCDGRVQGFMRPSAPHVYEYTGEDAEDRVLLCPWHGYKFRLSDGRSLADPETSRVRTYRVEVEDGDVVLYV</sequence>
<dbReference type="AlphaFoldDB" id="A0A6J7FIK5"/>
<evidence type="ECO:0000256" key="5">
    <source>
        <dbReference type="SAM" id="MobiDB-lite"/>
    </source>
</evidence>
<reference evidence="7" key="1">
    <citation type="submission" date="2020-05" db="EMBL/GenBank/DDBJ databases">
        <authorList>
            <person name="Chiriac C."/>
            <person name="Salcher M."/>
            <person name="Ghai R."/>
            <person name="Kavagutti S V."/>
        </authorList>
    </citation>
    <scope>NUCLEOTIDE SEQUENCE</scope>
</reference>
<evidence type="ECO:0000313" key="7">
    <source>
        <dbReference type="EMBL" id="CAB4895231.1"/>
    </source>
</evidence>
<keyword evidence="1" id="KW-0001">2Fe-2S</keyword>
<feature type="region of interest" description="Disordered" evidence="5">
    <location>
        <begin position="1"/>
        <end position="27"/>
    </location>
</feature>
<dbReference type="InterPro" id="IPR036922">
    <property type="entry name" value="Rieske_2Fe-2S_sf"/>
</dbReference>
<dbReference type="PANTHER" id="PTHR21496">
    <property type="entry name" value="FERREDOXIN-RELATED"/>
    <property type="match status" value="1"/>
</dbReference>
<dbReference type="EMBL" id="CAFBMK010000008">
    <property type="protein sequence ID" value="CAB4895231.1"/>
    <property type="molecule type" value="Genomic_DNA"/>
</dbReference>
<keyword evidence="3" id="KW-0408">Iron</keyword>
<evidence type="ECO:0000256" key="2">
    <source>
        <dbReference type="ARBA" id="ARBA00022723"/>
    </source>
</evidence>
<dbReference type="PROSITE" id="PS51296">
    <property type="entry name" value="RIESKE"/>
    <property type="match status" value="1"/>
</dbReference>
<dbReference type="Pfam" id="PF00355">
    <property type="entry name" value="Rieske"/>
    <property type="match status" value="1"/>
</dbReference>
<dbReference type="PANTHER" id="PTHR21496:SF23">
    <property type="entry name" value="3-PHENYLPROPIONATE_CINNAMIC ACID DIOXYGENASE FERREDOXIN SUBUNIT"/>
    <property type="match status" value="1"/>
</dbReference>
<feature type="domain" description="Rieske" evidence="6">
    <location>
        <begin position="32"/>
        <end position="146"/>
    </location>
</feature>
<evidence type="ECO:0000259" key="6">
    <source>
        <dbReference type="PROSITE" id="PS51296"/>
    </source>
</evidence>
<organism evidence="7">
    <name type="scientific">freshwater metagenome</name>
    <dbReference type="NCBI Taxonomy" id="449393"/>
    <lineage>
        <taxon>unclassified sequences</taxon>
        <taxon>metagenomes</taxon>
        <taxon>ecological metagenomes</taxon>
    </lineage>
</organism>
<keyword evidence="4" id="KW-0411">Iron-sulfur</keyword>
<gene>
    <name evidence="7" type="ORF">UFOPK3564_00258</name>
</gene>
<evidence type="ECO:0000256" key="3">
    <source>
        <dbReference type="ARBA" id="ARBA00023004"/>
    </source>
</evidence>
<feature type="compositionally biased region" description="Gly residues" evidence="5">
    <location>
        <begin position="13"/>
        <end position="23"/>
    </location>
</feature>